<dbReference type="AlphaFoldDB" id="A0AA38LN88"/>
<feature type="non-terminal residue" evidence="1">
    <location>
        <position position="1"/>
    </location>
</feature>
<keyword evidence="2" id="KW-1185">Reference proteome</keyword>
<evidence type="ECO:0000313" key="2">
    <source>
        <dbReference type="Proteomes" id="UP000824469"/>
    </source>
</evidence>
<organism evidence="1 2">
    <name type="scientific">Taxus chinensis</name>
    <name type="common">Chinese yew</name>
    <name type="synonym">Taxus wallichiana var. chinensis</name>
    <dbReference type="NCBI Taxonomy" id="29808"/>
    <lineage>
        <taxon>Eukaryota</taxon>
        <taxon>Viridiplantae</taxon>
        <taxon>Streptophyta</taxon>
        <taxon>Embryophyta</taxon>
        <taxon>Tracheophyta</taxon>
        <taxon>Spermatophyta</taxon>
        <taxon>Pinopsida</taxon>
        <taxon>Pinidae</taxon>
        <taxon>Conifers II</taxon>
        <taxon>Cupressales</taxon>
        <taxon>Taxaceae</taxon>
        <taxon>Taxus</taxon>
    </lineage>
</organism>
<dbReference type="EMBL" id="JAHRHJ020000002">
    <property type="protein sequence ID" value="KAH9327487.1"/>
    <property type="molecule type" value="Genomic_DNA"/>
</dbReference>
<accession>A0AA38LN88</accession>
<reference evidence="1 2" key="1">
    <citation type="journal article" date="2021" name="Nat. Plants">
        <title>The Taxus genome provides insights into paclitaxel biosynthesis.</title>
        <authorList>
            <person name="Xiong X."/>
            <person name="Gou J."/>
            <person name="Liao Q."/>
            <person name="Li Y."/>
            <person name="Zhou Q."/>
            <person name="Bi G."/>
            <person name="Li C."/>
            <person name="Du R."/>
            <person name="Wang X."/>
            <person name="Sun T."/>
            <person name="Guo L."/>
            <person name="Liang H."/>
            <person name="Lu P."/>
            <person name="Wu Y."/>
            <person name="Zhang Z."/>
            <person name="Ro D.K."/>
            <person name="Shang Y."/>
            <person name="Huang S."/>
            <person name="Yan J."/>
        </authorList>
    </citation>
    <scope>NUCLEOTIDE SEQUENCE [LARGE SCALE GENOMIC DNA]</scope>
    <source>
        <strain evidence="1">Ta-2019</strain>
    </source>
</reference>
<protein>
    <submittedName>
        <fullName evidence="1">Uncharacterized protein</fullName>
    </submittedName>
</protein>
<gene>
    <name evidence="1" type="ORF">KI387_007665</name>
</gene>
<dbReference type="Proteomes" id="UP000824469">
    <property type="component" value="Unassembled WGS sequence"/>
</dbReference>
<name>A0AA38LN88_TAXCH</name>
<sequence length="83" mass="9257">HYGMADVDEDGTVDPIPETLVMTRALEKLVGIWVEVAMMDGVNVRTSIRFDIMMLGDDMEGNVIANRSEEEMDDLIVSPAKRT</sequence>
<proteinExistence type="predicted"/>
<evidence type="ECO:0000313" key="1">
    <source>
        <dbReference type="EMBL" id="KAH9327487.1"/>
    </source>
</evidence>
<comment type="caution">
    <text evidence="1">The sequence shown here is derived from an EMBL/GenBank/DDBJ whole genome shotgun (WGS) entry which is preliminary data.</text>
</comment>